<accession>A0A7W7S851</accession>
<evidence type="ECO:0000313" key="3">
    <source>
        <dbReference type="EMBL" id="MBB4945635.1"/>
    </source>
</evidence>
<sequence>MLLTALLVPGLLVVSACGADDPKPAAATAPVAPTDAKAEPTTSAAPAPAPASLGADFCTDLPQSVAEAAFGAAVTSGPALAPEKGCRFAIGQNGSPGYEKIELTGNTLLGLNTTKKLLTPGTELTVGGRPGWLSHGMGSNQITVALSTDPEKTGYLTADFFFVDKNGSADEARGVQVSTKLLEKLLTKYQR</sequence>
<evidence type="ECO:0000313" key="4">
    <source>
        <dbReference type="Proteomes" id="UP000573327"/>
    </source>
</evidence>
<gene>
    <name evidence="3" type="ORF">F4556_001170</name>
</gene>
<dbReference type="Pfam" id="PF12079">
    <property type="entry name" value="DUF3558"/>
    <property type="match status" value="1"/>
</dbReference>
<reference evidence="3 4" key="1">
    <citation type="submission" date="2020-08" db="EMBL/GenBank/DDBJ databases">
        <title>Sequencing the genomes of 1000 actinobacteria strains.</title>
        <authorList>
            <person name="Klenk H.-P."/>
        </authorList>
    </citation>
    <scope>NUCLEOTIDE SEQUENCE [LARGE SCALE GENOMIC DNA]</scope>
    <source>
        <strain evidence="3 4">DSM 44786</strain>
    </source>
</reference>
<protein>
    <recommendedName>
        <fullName evidence="5">DUF3558 domain-containing protein</fullName>
    </recommendedName>
</protein>
<evidence type="ECO:0000256" key="1">
    <source>
        <dbReference type="SAM" id="MobiDB-lite"/>
    </source>
</evidence>
<feature type="chain" id="PRO_5039651811" description="DUF3558 domain-containing protein" evidence="2">
    <location>
        <begin position="20"/>
        <end position="191"/>
    </location>
</feature>
<dbReference type="AlphaFoldDB" id="A0A7W7S851"/>
<proteinExistence type="predicted"/>
<dbReference type="InterPro" id="IPR024520">
    <property type="entry name" value="DUF3558"/>
</dbReference>
<keyword evidence="4" id="KW-1185">Reference proteome</keyword>
<evidence type="ECO:0000256" key="2">
    <source>
        <dbReference type="SAM" id="SignalP"/>
    </source>
</evidence>
<dbReference type="RefSeq" id="WP_221503541.1">
    <property type="nucleotide sequence ID" value="NZ_JACHJR010000001.1"/>
</dbReference>
<organism evidence="3 4">
    <name type="scientific">Kitasatospora gansuensis</name>
    <dbReference type="NCBI Taxonomy" id="258050"/>
    <lineage>
        <taxon>Bacteria</taxon>
        <taxon>Bacillati</taxon>
        <taxon>Actinomycetota</taxon>
        <taxon>Actinomycetes</taxon>
        <taxon>Kitasatosporales</taxon>
        <taxon>Streptomycetaceae</taxon>
        <taxon>Kitasatospora</taxon>
    </lineage>
</organism>
<feature type="signal peptide" evidence="2">
    <location>
        <begin position="1"/>
        <end position="19"/>
    </location>
</feature>
<dbReference type="Proteomes" id="UP000573327">
    <property type="component" value="Unassembled WGS sequence"/>
</dbReference>
<keyword evidence="2" id="KW-0732">Signal</keyword>
<feature type="compositionally biased region" description="Low complexity" evidence="1">
    <location>
        <begin position="24"/>
        <end position="49"/>
    </location>
</feature>
<feature type="region of interest" description="Disordered" evidence="1">
    <location>
        <begin position="21"/>
        <end position="49"/>
    </location>
</feature>
<dbReference type="EMBL" id="JACHJR010000001">
    <property type="protein sequence ID" value="MBB4945635.1"/>
    <property type="molecule type" value="Genomic_DNA"/>
</dbReference>
<comment type="caution">
    <text evidence="3">The sequence shown here is derived from an EMBL/GenBank/DDBJ whole genome shotgun (WGS) entry which is preliminary data.</text>
</comment>
<name>A0A7W7S851_9ACTN</name>
<evidence type="ECO:0008006" key="5">
    <source>
        <dbReference type="Google" id="ProtNLM"/>
    </source>
</evidence>